<reference evidence="11" key="2">
    <citation type="submission" date="2025-08" db="UniProtKB">
        <authorList>
            <consortium name="RefSeq"/>
        </authorList>
    </citation>
    <scope>IDENTIFICATION</scope>
    <source>
        <tissue evidence="11">Leaf</tissue>
    </source>
</reference>
<dbReference type="Pfam" id="PF17921">
    <property type="entry name" value="Integrase_H2C2"/>
    <property type="match status" value="1"/>
</dbReference>
<protein>
    <submittedName>
        <fullName evidence="11">Uncharacterized protein LOC106760320</fullName>
    </submittedName>
</protein>
<dbReference type="Gene3D" id="3.30.420.10">
    <property type="entry name" value="Ribonuclease H-like superfamily/Ribonuclease H"/>
    <property type="match status" value="2"/>
</dbReference>
<feature type="domain" description="Integrase zinc-binding" evidence="9">
    <location>
        <begin position="320"/>
        <end position="371"/>
    </location>
</feature>
<dbReference type="InterPro" id="IPR043502">
    <property type="entry name" value="DNA/RNA_pol_sf"/>
</dbReference>
<dbReference type="GO" id="GO:0003964">
    <property type="term" value="F:RNA-directed DNA polymerase activity"/>
    <property type="evidence" value="ECO:0007669"/>
    <property type="project" value="UniProtKB-KW"/>
</dbReference>
<dbReference type="GO" id="GO:0003676">
    <property type="term" value="F:nucleic acid binding"/>
    <property type="evidence" value="ECO:0007669"/>
    <property type="project" value="InterPro"/>
</dbReference>
<dbReference type="RefSeq" id="XP_014499255.1">
    <property type="nucleotide sequence ID" value="XM_014643769.1"/>
</dbReference>
<dbReference type="PANTHER" id="PTHR48475:SF2">
    <property type="entry name" value="RIBONUCLEASE H"/>
    <property type="match status" value="1"/>
</dbReference>
<dbReference type="InterPro" id="IPR036397">
    <property type="entry name" value="RNaseH_sf"/>
</dbReference>
<dbReference type="CDD" id="cd09279">
    <property type="entry name" value="RNase_HI_like"/>
    <property type="match status" value="1"/>
</dbReference>
<dbReference type="Proteomes" id="UP000087766">
    <property type="component" value="Chromosome 5"/>
</dbReference>
<keyword evidence="3" id="KW-0540">Nuclease</keyword>
<dbReference type="Gene3D" id="1.10.340.70">
    <property type="match status" value="1"/>
</dbReference>
<dbReference type="InterPro" id="IPR002156">
    <property type="entry name" value="RNaseH_domain"/>
</dbReference>
<proteinExistence type="predicted"/>
<dbReference type="GeneID" id="106760320"/>
<dbReference type="PANTHER" id="PTHR48475">
    <property type="entry name" value="RIBONUCLEASE H"/>
    <property type="match status" value="1"/>
</dbReference>
<dbReference type="InterPro" id="IPR041588">
    <property type="entry name" value="Integrase_H2C2"/>
</dbReference>
<keyword evidence="5" id="KW-0378">Hydrolase</keyword>
<feature type="domain" description="Reverse transcriptase RNase H-like" evidence="8">
    <location>
        <begin position="10"/>
        <end position="106"/>
    </location>
</feature>
<dbReference type="AlphaFoldDB" id="A0A1S3TZQ7"/>
<dbReference type="KEGG" id="vra:106760320"/>
<evidence type="ECO:0000256" key="4">
    <source>
        <dbReference type="ARBA" id="ARBA00022759"/>
    </source>
</evidence>
<evidence type="ECO:0000313" key="11">
    <source>
        <dbReference type="RefSeq" id="XP_014499255.1"/>
    </source>
</evidence>
<evidence type="ECO:0000259" key="7">
    <source>
        <dbReference type="Pfam" id="PF13456"/>
    </source>
</evidence>
<keyword evidence="10" id="KW-1185">Reference proteome</keyword>
<dbReference type="Pfam" id="PF13456">
    <property type="entry name" value="RVT_3"/>
    <property type="match status" value="1"/>
</dbReference>
<gene>
    <name evidence="11" type="primary">LOC106760320</name>
</gene>
<reference evidence="10" key="1">
    <citation type="journal article" date="2014" name="Nat. Commun.">
        <title>Genome sequence of mungbean and insights into evolution within Vigna species.</title>
        <authorList>
            <person name="Kang Y.J."/>
            <person name="Kim S.K."/>
            <person name="Kim M.Y."/>
            <person name="Lestari P."/>
            <person name="Kim K.H."/>
            <person name="Ha B.K."/>
            <person name="Jun T.H."/>
            <person name="Hwang W.J."/>
            <person name="Lee T."/>
            <person name="Lee J."/>
            <person name="Shim S."/>
            <person name="Yoon M.Y."/>
            <person name="Jang Y.E."/>
            <person name="Han K.S."/>
            <person name="Taeprayoon P."/>
            <person name="Yoon N."/>
            <person name="Somta P."/>
            <person name="Tanya P."/>
            <person name="Kim K.S."/>
            <person name="Gwag J.G."/>
            <person name="Moon J.K."/>
            <person name="Lee Y.H."/>
            <person name="Park B.S."/>
            <person name="Bombarely A."/>
            <person name="Doyle J.J."/>
            <person name="Jackson S.A."/>
            <person name="Schafleitner R."/>
            <person name="Srinives P."/>
            <person name="Varshney R.K."/>
            <person name="Lee S.H."/>
        </authorList>
    </citation>
    <scope>NUCLEOTIDE SEQUENCE [LARGE SCALE GENOMIC DNA]</scope>
    <source>
        <strain evidence="10">cv. VC1973A</strain>
    </source>
</reference>
<keyword evidence="1" id="KW-0808">Transferase</keyword>
<keyword evidence="4" id="KW-0255">Endonuclease</keyword>
<dbReference type="SUPFAM" id="SSF53098">
    <property type="entry name" value="Ribonuclease H-like"/>
    <property type="match status" value="2"/>
</dbReference>
<dbReference type="Pfam" id="PF17917">
    <property type="entry name" value="RT_RNaseH"/>
    <property type="match status" value="1"/>
</dbReference>
<evidence type="ECO:0000259" key="8">
    <source>
        <dbReference type="Pfam" id="PF17917"/>
    </source>
</evidence>
<keyword evidence="2" id="KW-0548">Nucleotidyltransferase</keyword>
<dbReference type="InterPro" id="IPR041373">
    <property type="entry name" value="RT_RNaseH"/>
</dbReference>
<feature type="domain" description="RNase H type-1" evidence="7">
    <location>
        <begin position="142"/>
        <end position="209"/>
    </location>
</feature>
<dbReference type="GO" id="GO:0004523">
    <property type="term" value="F:RNA-DNA hybrid ribonuclease activity"/>
    <property type="evidence" value="ECO:0007669"/>
    <property type="project" value="InterPro"/>
</dbReference>
<name>A0A1S3TZQ7_VIGRR</name>
<keyword evidence="6" id="KW-0695">RNA-directed DNA polymerase</keyword>
<organism evidence="10 11">
    <name type="scientific">Vigna radiata var. radiata</name>
    <name type="common">Mung bean</name>
    <name type="synonym">Phaseolus aureus</name>
    <dbReference type="NCBI Taxonomy" id="3916"/>
    <lineage>
        <taxon>Eukaryota</taxon>
        <taxon>Viridiplantae</taxon>
        <taxon>Streptophyta</taxon>
        <taxon>Embryophyta</taxon>
        <taxon>Tracheophyta</taxon>
        <taxon>Spermatophyta</taxon>
        <taxon>Magnoliopsida</taxon>
        <taxon>eudicotyledons</taxon>
        <taxon>Gunneridae</taxon>
        <taxon>Pentapetalae</taxon>
        <taxon>rosids</taxon>
        <taxon>fabids</taxon>
        <taxon>Fabales</taxon>
        <taxon>Fabaceae</taxon>
        <taxon>Papilionoideae</taxon>
        <taxon>50 kb inversion clade</taxon>
        <taxon>NPAAA clade</taxon>
        <taxon>indigoferoid/millettioid clade</taxon>
        <taxon>Phaseoleae</taxon>
        <taxon>Vigna</taxon>
    </lineage>
</organism>
<evidence type="ECO:0000313" key="10">
    <source>
        <dbReference type="Proteomes" id="UP000087766"/>
    </source>
</evidence>
<evidence type="ECO:0000256" key="6">
    <source>
        <dbReference type="ARBA" id="ARBA00022918"/>
    </source>
</evidence>
<evidence type="ECO:0000256" key="5">
    <source>
        <dbReference type="ARBA" id="ARBA00022801"/>
    </source>
</evidence>
<dbReference type="OrthoDB" id="1435303at2759"/>
<evidence type="ECO:0000256" key="3">
    <source>
        <dbReference type="ARBA" id="ARBA00022722"/>
    </source>
</evidence>
<dbReference type="InterPro" id="IPR012337">
    <property type="entry name" value="RNaseH-like_sf"/>
</dbReference>
<accession>A0A1S3TZQ7</accession>
<evidence type="ECO:0000256" key="1">
    <source>
        <dbReference type="ARBA" id="ARBA00022679"/>
    </source>
</evidence>
<sequence length="511" mass="57092">MARPTEGFDLQLYLAVSNHSVSAALIQESPVLKLIYFVSRTLQGAEERYSQVEKVALALITAARRLRPYFQSHQVVIRTNHPIAKILQKPDLAGRMVAWSIELSEFGLRFEPHGSIKGQHLADFTAELSPAIIPPTWTLSMDGSLDRKGGGAGVVLEGPNGELVEQAISFNFQLSNNQAEYEALISGLLLAVELEIERLECRMDSQLVVGFNIAHVPRAQNSRADLFSKLTHSRNKSQLTSVIRTTLDKPLLETCSIDLTSSKTDWRHEIIQLMTQQEQGGFVSAFDSKRIARYTFIGDDLYRRGYTTPLLKCLSADEGKYVIQELHHGICGTHSGKRLLQAKILRAGFYWPTIERDYADFVRRCISCQSHGHDTRIPPSELMGIISPWPFAQWGMDIAGPLPIGSGQRKYLLVAVDYFTKWIEAEALATITARKTNGQAEAANKVIIAELKRRLGQAKGLWVEELPEVLWATVAHRTALPAKLLSTSHMERTLCYRSKLESPPCGGIYKI</sequence>
<evidence type="ECO:0000259" key="9">
    <source>
        <dbReference type="Pfam" id="PF17921"/>
    </source>
</evidence>
<dbReference type="SUPFAM" id="SSF56672">
    <property type="entry name" value="DNA/RNA polymerases"/>
    <property type="match status" value="1"/>
</dbReference>
<evidence type="ECO:0000256" key="2">
    <source>
        <dbReference type="ARBA" id="ARBA00022695"/>
    </source>
</evidence>